<sequence length="152" mass="16695">MLGYYYLSKEVGLLFKKRSKAFFTGLILASIYLIYVISYFYGILGKGDTAEQIGSGIATALVTPHIVILAIGVMFGWLAFGLSSSGFALTASIFYTVAGVMFIPYIFFVIPSIILGFVGYANQKNINNKAKAKRKVKVRKKPNVNNKTNLKA</sequence>
<protein>
    <submittedName>
        <fullName evidence="2">Membrane protein</fullName>
    </submittedName>
</protein>
<keyword evidence="1" id="KW-1133">Transmembrane helix</keyword>
<reference evidence="2 3" key="1">
    <citation type="journal article" date="2007" name="PLoS ONE">
        <title>Analysis of the neurotoxin complex genes in Clostridium botulinum A1-A4 and B1 strains: BoNT/A3, /Ba4 and /B1 clusters are located within plasmids.</title>
        <authorList>
            <person name="Smith T.J."/>
            <person name="Hill K.K."/>
            <person name="Foley B.T."/>
            <person name="Detter J.C."/>
            <person name="Munk A.C."/>
            <person name="Bruce D.C."/>
            <person name="Doggett N.A."/>
            <person name="Smith L.A."/>
            <person name="Marks J.D."/>
            <person name="Xie G."/>
            <person name="Brettin T.S."/>
        </authorList>
    </citation>
    <scope>NUCLEOTIDE SEQUENCE [LARGE SCALE GENOMIC DNA]</scope>
    <source>
        <strain evidence="3">657 / Type Ba4</strain>
    </source>
</reference>
<feature type="transmembrane region" description="Helical" evidence="1">
    <location>
        <begin position="92"/>
        <end position="121"/>
    </location>
</feature>
<gene>
    <name evidence="2" type="ordered locus">CLJ_B0724</name>
</gene>
<keyword evidence="1" id="KW-0812">Transmembrane</keyword>
<feature type="transmembrane region" description="Helical" evidence="1">
    <location>
        <begin position="56"/>
        <end position="80"/>
    </location>
</feature>
<evidence type="ECO:0000313" key="3">
    <source>
        <dbReference type="Proteomes" id="UP000002333"/>
    </source>
</evidence>
<accession>A0A3F2ZZ30</accession>
<dbReference type="KEGG" id="cbi:CLJ_B0724"/>
<reference evidence="3" key="2">
    <citation type="submission" date="2008-05" db="EMBL/GenBank/DDBJ databases">
        <title>Genome sequence of Clostridium botulinum Ba4 strain 657.</title>
        <authorList>
            <person name="Shrivastava S."/>
            <person name="Brown J.L."/>
            <person name="Bruce D."/>
            <person name="Detter C."/>
            <person name="Munk C."/>
            <person name="Smith L.A."/>
            <person name="Smith T.J."/>
            <person name="Sutton G."/>
            <person name="Brettin T.S."/>
        </authorList>
    </citation>
    <scope>NUCLEOTIDE SEQUENCE [LARGE SCALE GENOMIC DNA]</scope>
    <source>
        <strain evidence="3">657 / Type Ba4</strain>
    </source>
</reference>
<dbReference type="AlphaFoldDB" id="A0A3F2ZZ30"/>
<feature type="transmembrane region" description="Helical" evidence="1">
    <location>
        <begin position="20"/>
        <end position="44"/>
    </location>
</feature>
<organism evidence="2 3">
    <name type="scientific">Clostridium botulinum (strain 657 / Type Ba4)</name>
    <dbReference type="NCBI Taxonomy" id="515621"/>
    <lineage>
        <taxon>Bacteria</taxon>
        <taxon>Bacillati</taxon>
        <taxon>Bacillota</taxon>
        <taxon>Clostridia</taxon>
        <taxon>Eubacteriales</taxon>
        <taxon>Clostridiaceae</taxon>
        <taxon>Clostridium</taxon>
    </lineage>
</organism>
<proteinExistence type="predicted"/>
<evidence type="ECO:0000256" key="1">
    <source>
        <dbReference type="SAM" id="Phobius"/>
    </source>
</evidence>
<dbReference type="EMBL" id="CP001083">
    <property type="protein sequence ID" value="ACQ52007.1"/>
    <property type="molecule type" value="Genomic_DNA"/>
</dbReference>
<keyword evidence="1" id="KW-0472">Membrane</keyword>
<evidence type="ECO:0000313" key="2">
    <source>
        <dbReference type="EMBL" id="ACQ52007.1"/>
    </source>
</evidence>
<dbReference type="Proteomes" id="UP000002333">
    <property type="component" value="Chromosome"/>
</dbReference>
<name>A0A3F2ZZ30_CLOB6</name>